<organism evidence="1 2">
    <name type="scientific">Persea americana</name>
    <name type="common">Avocado</name>
    <dbReference type="NCBI Taxonomy" id="3435"/>
    <lineage>
        <taxon>Eukaryota</taxon>
        <taxon>Viridiplantae</taxon>
        <taxon>Streptophyta</taxon>
        <taxon>Embryophyta</taxon>
        <taxon>Tracheophyta</taxon>
        <taxon>Spermatophyta</taxon>
        <taxon>Magnoliopsida</taxon>
        <taxon>Magnoliidae</taxon>
        <taxon>Laurales</taxon>
        <taxon>Lauraceae</taxon>
        <taxon>Persea</taxon>
    </lineage>
</organism>
<accession>A0ACC2K6W1</accession>
<gene>
    <name evidence="1" type="ORF">MRB53_036119</name>
</gene>
<name>A0ACC2K6W1_PERAE</name>
<evidence type="ECO:0000313" key="2">
    <source>
        <dbReference type="Proteomes" id="UP001234297"/>
    </source>
</evidence>
<protein>
    <submittedName>
        <fullName evidence="1">Uncharacterized protein</fullName>
    </submittedName>
</protein>
<sequence length="258" mass="29495">MKSEVQSFFKLPLEEKSMFRQKPGNLEGFGKMLVVSEEQKLDWGDIFYLTTPPNHMKKHETMEAYSLEMHKLTMSIMGFMARALGMKIEEIRELFDEGFQSMRMNYYPPCPQPESVVGLTPHSNAFGMTILLQVNEVEGLQIRKEEMWNPVKPFPNAFTINIGDTVEIVSNGVYRNIKHKATVNLVRERLSIATFHGAKMAGVIGPALSLINPKNVALFRSVQVEKYYKDFFARKLLGKSNLDLMRIDYEEGKSTASQ</sequence>
<dbReference type="Proteomes" id="UP001234297">
    <property type="component" value="Chromosome 12"/>
</dbReference>
<keyword evidence="2" id="KW-1185">Reference proteome</keyword>
<proteinExistence type="predicted"/>
<dbReference type="EMBL" id="CM056820">
    <property type="protein sequence ID" value="KAJ8616747.1"/>
    <property type="molecule type" value="Genomic_DNA"/>
</dbReference>
<evidence type="ECO:0000313" key="1">
    <source>
        <dbReference type="EMBL" id="KAJ8616747.1"/>
    </source>
</evidence>
<reference evidence="1 2" key="1">
    <citation type="journal article" date="2022" name="Hortic Res">
        <title>A haplotype resolved chromosomal level avocado genome allows analysis of novel avocado genes.</title>
        <authorList>
            <person name="Nath O."/>
            <person name="Fletcher S.J."/>
            <person name="Hayward A."/>
            <person name="Shaw L.M."/>
            <person name="Masouleh A.K."/>
            <person name="Furtado A."/>
            <person name="Henry R.J."/>
            <person name="Mitter N."/>
        </authorList>
    </citation>
    <scope>NUCLEOTIDE SEQUENCE [LARGE SCALE GENOMIC DNA]</scope>
    <source>
        <strain evidence="2">cv. Hass</strain>
    </source>
</reference>
<comment type="caution">
    <text evidence="1">The sequence shown here is derived from an EMBL/GenBank/DDBJ whole genome shotgun (WGS) entry which is preliminary data.</text>
</comment>